<reference evidence="2" key="2">
    <citation type="journal article" date="2018" name="BMC Genomics">
        <title>Whole genome sequencing and function prediction of 133 gut anaerobes isolated from chicken caecum in pure cultures.</title>
        <authorList>
            <person name="Medvecky M."/>
            <person name="Cejkova D."/>
            <person name="Polansky O."/>
            <person name="Karasova D."/>
            <person name="Kubasova T."/>
            <person name="Cizek A."/>
            <person name="Rychlik I."/>
        </authorList>
    </citation>
    <scope>NUCLEOTIDE SEQUENCE</scope>
    <source>
        <strain evidence="2">An101</strain>
        <strain evidence="1">An115</strain>
    </source>
</reference>
<accession>A0A1Y4UAB1</accession>
<dbReference type="EMBL" id="NFLS01000037">
    <property type="protein sequence ID" value="OUQ54717.1"/>
    <property type="molecule type" value="Genomic_DNA"/>
</dbReference>
<gene>
    <name evidence="2" type="ORF">B5E44_10185</name>
    <name evidence="1" type="ORF">B5E59_09380</name>
</gene>
<dbReference type="Proteomes" id="UP000195859">
    <property type="component" value="Unassembled WGS sequence"/>
</dbReference>
<comment type="caution">
    <text evidence="2">The sequence shown here is derived from an EMBL/GenBank/DDBJ whole genome shotgun (WGS) entry which is preliminary data.</text>
</comment>
<dbReference type="AlphaFoldDB" id="A0A1Y4UAB1"/>
<evidence type="ECO:0008006" key="5">
    <source>
        <dbReference type="Google" id="ProtNLM"/>
    </source>
</evidence>
<evidence type="ECO:0000313" key="4">
    <source>
        <dbReference type="Proteomes" id="UP000196293"/>
    </source>
</evidence>
<dbReference type="InterPro" id="IPR010106">
    <property type="entry name" value="RpnA"/>
</dbReference>
<sequence length="255" mass="29692">MSKKKNCLELLRRAYPELNLQKINVITQYDGNIGLESKNFRLDVWAQDDKGRIYDIEMQTTNKHDLEERMQYYAAGLNNFTLKSGPPYTKLKFTYVVFSCTYDPFDQGESMYEFNFFDRKTKTIEFNVGMHIKVFNSKGKNRDLNQKILDLLDYMNGVINHAQGYIADLQKDIDHYVNSGKWADDMDKLAYEMNQVAMKAAEKATKKKAIEDAITLIQALKQVDLSSEVIFEKVLQDYSNDLSSDEIKKLVEENY</sequence>
<dbReference type="EMBL" id="NFLZ01000054">
    <property type="protein sequence ID" value="OUQ74264.1"/>
    <property type="molecule type" value="Genomic_DNA"/>
</dbReference>
<evidence type="ECO:0000313" key="2">
    <source>
        <dbReference type="EMBL" id="OUQ74264.1"/>
    </source>
</evidence>
<protein>
    <recommendedName>
        <fullName evidence="5">Rpn family recombination-promoting nuclease/putative transposase</fullName>
    </recommendedName>
</protein>
<evidence type="ECO:0000313" key="1">
    <source>
        <dbReference type="EMBL" id="OUQ54717.1"/>
    </source>
</evidence>
<dbReference type="Pfam" id="PF12784">
    <property type="entry name" value="PDDEXK_2"/>
    <property type="match status" value="1"/>
</dbReference>
<reference evidence="3 4" key="1">
    <citation type="submission" date="2017-04" db="EMBL/GenBank/DDBJ databases">
        <title>Function of individual gut microbiota members based on whole genome sequencing of pure cultures obtained from chicken caecum.</title>
        <authorList>
            <person name="Medvecky M."/>
            <person name="Cejkova D."/>
            <person name="Polansky O."/>
            <person name="Karasova D."/>
            <person name="Kubasova T."/>
            <person name="Cizek A."/>
            <person name="Rychlik I."/>
        </authorList>
    </citation>
    <scope>NUCLEOTIDE SEQUENCE [LARGE SCALE GENOMIC DNA]</scope>
    <source>
        <strain evidence="3">An101</strain>
        <strain evidence="4">An115</strain>
    </source>
</reference>
<proteinExistence type="predicted"/>
<name>A0A1Y4UAB1_9LACO</name>
<evidence type="ECO:0000313" key="3">
    <source>
        <dbReference type="Proteomes" id="UP000195859"/>
    </source>
</evidence>
<organism evidence="2 3">
    <name type="scientific">Lactobacillus gallinarum</name>
    <dbReference type="NCBI Taxonomy" id="52242"/>
    <lineage>
        <taxon>Bacteria</taxon>
        <taxon>Bacillati</taxon>
        <taxon>Bacillota</taxon>
        <taxon>Bacilli</taxon>
        <taxon>Lactobacillales</taxon>
        <taxon>Lactobacillaceae</taxon>
        <taxon>Lactobacillus</taxon>
    </lineage>
</organism>
<keyword evidence="4" id="KW-1185">Reference proteome</keyword>
<dbReference type="Proteomes" id="UP000196293">
    <property type="component" value="Unassembled WGS sequence"/>
</dbReference>
<dbReference type="RefSeq" id="WP_087176843.1">
    <property type="nucleotide sequence ID" value="NZ_NFLS01000037.1"/>
</dbReference>
<dbReference type="NCBIfam" id="TIGR01784">
    <property type="entry name" value="T_den_put_tspse"/>
    <property type="match status" value="1"/>
</dbReference>